<accession>A0A096CMC1</accession>
<dbReference type="SUPFAM" id="SSF111384">
    <property type="entry name" value="OmpH-like"/>
    <property type="match status" value="1"/>
</dbReference>
<protein>
    <submittedName>
        <fullName evidence="4">Membrane protein</fullName>
    </submittedName>
</protein>
<keyword evidence="2 3" id="KW-0732">Signal</keyword>
<evidence type="ECO:0000313" key="4">
    <source>
        <dbReference type="EMBL" id="KGF46459.1"/>
    </source>
</evidence>
<dbReference type="Pfam" id="PF03938">
    <property type="entry name" value="OmpH"/>
    <property type="match status" value="1"/>
</dbReference>
<dbReference type="AlphaFoldDB" id="A0A096CMC1"/>
<dbReference type="InterPro" id="IPR005632">
    <property type="entry name" value="Chaperone_Skp"/>
</dbReference>
<evidence type="ECO:0000256" key="1">
    <source>
        <dbReference type="ARBA" id="ARBA00009091"/>
    </source>
</evidence>
<feature type="signal peptide" evidence="3">
    <location>
        <begin position="1"/>
        <end position="24"/>
    </location>
</feature>
<name>A0A096CMC1_9FIRM</name>
<comment type="similarity">
    <text evidence="1">Belongs to the Skp family.</text>
</comment>
<gene>
    <name evidence="4" type="ORF">HMPREF0872_08145</name>
</gene>
<dbReference type="EMBL" id="JRNT01000039">
    <property type="protein sequence ID" value="KGF46459.1"/>
    <property type="molecule type" value="Genomic_DNA"/>
</dbReference>
<dbReference type="Gene3D" id="3.30.910.20">
    <property type="entry name" value="Skp domain"/>
    <property type="match status" value="1"/>
</dbReference>
<dbReference type="InterPro" id="IPR024930">
    <property type="entry name" value="Skp_dom_sf"/>
</dbReference>
<evidence type="ECO:0000256" key="2">
    <source>
        <dbReference type="ARBA" id="ARBA00022729"/>
    </source>
</evidence>
<evidence type="ECO:0000313" key="5">
    <source>
        <dbReference type="Proteomes" id="UP000029628"/>
    </source>
</evidence>
<feature type="chain" id="PRO_5001917055" evidence="3">
    <location>
        <begin position="25"/>
        <end position="150"/>
    </location>
</feature>
<dbReference type="SMART" id="SM00935">
    <property type="entry name" value="OmpH"/>
    <property type="match status" value="1"/>
</dbReference>
<dbReference type="PANTHER" id="PTHR35089">
    <property type="entry name" value="CHAPERONE PROTEIN SKP"/>
    <property type="match status" value="1"/>
</dbReference>
<organism evidence="4 5">
    <name type="scientific">Veillonella montpellierensis DNF00314</name>
    <dbReference type="NCBI Taxonomy" id="1401067"/>
    <lineage>
        <taxon>Bacteria</taxon>
        <taxon>Bacillati</taxon>
        <taxon>Bacillota</taxon>
        <taxon>Negativicutes</taxon>
        <taxon>Veillonellales</taxon>
        <taxon>Veillonellaceae</taxon>
        <taxon>Veillonella</taxon>
    </lineage>
</organism>
<dbReference type="GO" id="GO:0005829">
    <property type="term" value="C:cytosol"/>
    <property type="evidence" value="ECO:0007669"/>
    <property type="project" value="TreeGrafter"/>
</dbReference>
<keyword evidence="5" id="KW-1185">Reference proteome</keyword>
<proteinExistence type="inferred from homology"/>
<evidence type="ECO:0000256" key="3">
    <source>
        <dbReference type="SAM" id="SignalP"/>
    </source>
</evidence>
<dbReference type="Proteomes" id="UP000029628">
    <property type="component" value="Unassembled WGS sequence"/>
</dbReference>
<dbReference type="PANTHER" id="PTHR35089:SF1">
    <property type="entry name" value="CHAPERONE PROTEIN SKP"/>
    <property type="match status" value="1"/>
</dbReference>
<sequence>MNLKKKVMSLAVIGAMSAVAVASAANIGFVNINQVVSSYPGYGAIELQIQAVEKNYKPKIEKEYNAINKLEESKREAAFNEKVVPLNQQAQSEINKIINPMMTDIAGRIDTIRKGKSIDVVVDNPYAVISADANSQVINITNDVIATLKK</sequence>
<dbReference type="eggNOG" id="COG2825">
    <property type="taxonomic scope" value="Bacteria"/>
</dbReference>
<dbReference type="GO" id="GO:0050821">
    <property type="term" value="P:protein stabilization"/>
    <property type="evidence" value="ECO:0007669"/>
    <property type="project" value="TreeGrafter"/>
</dbReference>
<dbReference type="RefSeq" id="WP_028257893.1">
    <property type="nucleotide sequence ID" value="NZ_JRNT01000039.1"/>
</dbReference>
<dbReference type="GO" id="GO:0051082">
    <property type="term" value="F:unfolded protein binding"/>
    <property type="evidence" value="ECO:0007669"/>
    <property type="project" value="InterPro"/>
</dbReference>
<comment type="caution">
    <text evidence="4">The sequence shown here is derived from an EMBL/GenBank/DDBJ whole genome shotgun (WGS) entry which is preliminary data.</text>
</comment>
<reference evidence="4 5" key="1">
    <citation type="submission" date="2014-07" db="EMBL/GenBank/DDBJ databases">
        <authorList>
            <person name="McCorrison J."/>
            <person name="Sanka R."/>
            <person name="Torralba M."/>
            <person name="Gillis M."/>
            <person name="Haft D.H."/>
            <person name="Methe B."/>
            <person name="Sutton G."/>
            <person name="Nelson K.E."/>
        </authorList>
    </citation>
    <scope>NUCLEOTIDE SEQUENCE [LARGE SCALE GENOMIC DNA]</scope>
    <source>
        <strain evidence="4 5">DNF00314</strain>
    </source>
</reference>